<proteinExistence type="predicted"/>
<feature type="transmembrane region" description="Helical" evidence="1">
    <location>
        <begin position="151"/>
        <end position="173"/>
    </location>
</feature>
<dbReference type="KEGG" id="tps:THAPSDRAFT_10598"/>
<reference evidence="2 3" key="2">
    <citation type="journal article" date="2008" name="Nature">
        <title>The Phaeodactylum genome reveals the evolutionary history of diatom genomes.</title>
        <authorList>
            <person name="Bowler C."/>
            <person name="Allen A.E."/>
            <person name="Badger J.H."/>
            <person name="Grimwood J."/>
            <person name="Jabbari K."/>
            <person name="Kuo A."/>
            <person name="Maheswari U."/>
            <person name="Martens C."/>
            <person name="Maumus F."/>
            <person name="Otillar R.P."/>
            <person name="Rayko E."/>
            <person name="Salamov A."/>
            <person name="Vandepoele K."/>
            <person name="Beszteri B."/>
            <person name="Gruber A."/>
            <person name="Heijde M."/>
            <person name="Katinka M."/>
            <person name="Mock T."/>
            <person name="Valentin K."/>
            <person name="Verret F."/>
            <person name="Berges J.A."/>
            <person name="Brownlee C."/>
            <person name="Cadoret J.P."/>
            <person name="Chiovitti A."/>
            <person name="Choi C.J."/>
            <person name="Coesel S."/>
            <person name="De Martino A."/>
            <person name="Detter J.C."/>
            <person name="Durkin C."/>
            <person name="Falciatore A."/>
            <person name="Fournet J."/>
            <person name="Haruta M."/>
            <person name="Huysman M.J."/>
            <person name="Jenkins B.D."/>
            <person name="Jiroutova K."/>
            <person name="Jorgensen R.E."/>
            <person name="Joubert Y."/>
            <person name="Kaplan A."/>
            <person name="Kroger N."/>
            <person name="Kroth P.G."/>
            <person name="La Roche J."/>
            <person name="Lindquist E."/>
            <person name="Lommer M."/>
            <person name="Martin-Jezequel V."/>
            <person name="Lopez P.J."/>
            <person name="Lucas S."/>
            <person name="Mangogna M."/>
            <person name="McGinnis K."/>
            <person name="Medlin L.K."/>
            <person name="Montsant A."/>
            <person name="Oudot-Le Secq M.P."/>
            <person name="Napoli C."/>
            <person name="Obornik M."/>
            <person name="Parker M.S."/>
            <person name="Petit J.L."/>
            <person name="Porcel B.M."/>
            <person name="Poulsen N."/>
            <person name="Robison M."/>
            <person name="Rychlewski L."/>
            <person name="Rynearson T.A."/>
            <person name="Schmutz J."/>
            <person name="Shapiro H."/>
            <person name="Siaut M."/>
            <person name="Stanley M."/>
            <person name="Sussman M.R."/>
            <person name="Taylor A.R."/>
            <person name="Vardi A."/>
            <person name="von Dassow P."/>
            <person name="Vyverman W."/>
            <person name="Willis A."/>
            <person name="Wyrwicz L.S."/>
            <person name="Rokhsar D.S."/>
            <person name="Weissenbach J."/>
            <person name="Armbrust E.V."/>
            <person name="Green B.R."/>
            <person name="Van de Peer Y."/>
            <person name="Grigoriev I.V."/>
        </authorList>
    </citation>
    <scope>NUCLEOTIDE SEQUENCE [LARGE SCALE GENOMIC DNA]</scope>
    <source>
        <strain evidence="2 3">CCMP1335</strain>
    </source>
</reference>
<evidence type="ECO:0000313" key="3">
    <source>
        <dbReference type="Proteomes" id="UP000001449"/>
    </source>
</evidence>
<evidence type="ECO:0008006" key="4">
    <source>
        <dbReference type="Google" id="ProtNLM"/>
    </source>
</evidence>
<keyword evidence="1" id="KW-0812">Transmembrane</keyword>
<protein>
    <recommendedName>
        <fullName evidence="4">Cytochrome b561 domain-containing protein</fullName>
    </recommendedName>
</protein>
<dbReference type="GeneID" id="7444184"/>
<accession>B8CDZ8</accession>
<dbReference type="InterPro" id="IPR025067">
    <property type="entry name" value="DUF4079"/>
</dbReference>
<dbReference type="PANTHER" id="PTHR36738:SF1">
    <property type="entry name" value="EXPRESSED PROTEIN"/>
    <property type="match status" value="1"/>
</dbReference>
<keyword evidence="3" id="KW-1185">Reference proteome</keyword>
<feature type="transmembrane region" description="Helical" evidence="1">
    <location>
        <begin position="86"/>
        <end position="105"/>
    </location>
</feature>
<dbReference type="EMBL" id="CM000651">
    <property type="protein sequence ID" value="EED88294.1"/>
    <property type="molecule type" value="Genomic_DNA"/>
</dbReference>
<keyword evidence="1" id="KW-1133">Transmembrane helix</keyword>
<feature type="transmembrane region" description="Helical" evidence="1">
    <location>
        <begin position="38"/>
        <end position="60"/>
    </location>
</feature>
<dbReference type="OMA" id="LLHWGHG"/>
<organism evidence="2 3">
    <name type="scientific">Thalassiosira pseudonana</name>
    <name type="common">Marine diatom</name>
    <name type="synonym">Cyclotella nana</name>
    <dbReference type="NCBI Taxonomy" id="35128"/>
    <lineage>
        <taxon>Eukaryota</taxon>
        <taxon>Sar</taxon>
        <taxon>Stramenopiles</taxon>
        <taxon>Ochrophyta</taxon>
        <taxon>Bacillariophyta</taxon>
        <taxon>Coscinodiscophyceae</taxon>
        <taxon>Thalassiosirophycidae</taxon>
        <taxon>Thalassiosirales</taxon>
        <taxon>Thalassiosiraceae</taxon>
        <taxon>Thalassiosira</taxon>
    </lineage>
</organism>
<gene>
    <name evidence="2" type="ORF">THAPSDRAFT_10598</name>
</gene>
<evidence type="ECO:0000256" key="1">
    <source>
        <dbReference type="SAM" id="Phobius"/>
    </source>
</evidence>
<keyword evidence="1" id="KW-0472">Membrane</keyword>
<evidence type="ECO:0000313" key="2">
    <source>
        <dbReference type="EMBL" id="EED88294.1"/>
    </source>
</evidence>
<dbReference type="RefSeq" id="XP_002294460.1">
    <property type="nucleotide sequence ID" value="XM_002294424.1"/>
</dbReference>
<dbReference type="PaxDb" id="35128-Thaps10598"/>
<dbReference type="PANTHER" id="PTHR36738">
    <property type="entry name" value="EXPRESSED PROTEIN"/>
    <property type="match status" value="1"/>
</dbReference>
<dbReference type="InParanoid" id="B8CDZ8"/>
<dbReference type="AlphaFoldDB" id="B8CDZ8"/>
<sequence>MSAFDGIKEPVQSYVDIWTPLFKQASESGLLPDFLLHWGHGAAMATVLLSLGVVGAYMGWQIRFGNGEEVTPLTLGDTIREAHPKIIGGAFFFFLLGGQGGLVLLDTQGQSILESPHAMTAALSVALLATQAVLPKLFATENGKLARDVHAYLGTATMTVLFAHLVTGLNLGLSF</sequence>
<reference evidence="2 3" key="1">
    <citation type="journal article" date="2004" name="Science">
        <title>The genome of the diatom Thalassiosira pseudonana: ecology, evolution, and metabolism.</title>
        <authorList>
            <person name="Armbrust E.V."/>
            <person name="Berges J.A."/>
            <person name="Bowler C."/>
            <person name="Green B.R."/>
            <person name="Martinez D."/>
            <person name="Putnam N.H."/>
            <person name="Zhou S."/>
            <person name="Allen A.E."/>
            <person name="Apt K.E."/>
            <person name="Bechner M."/>
            <person name="Brzezinski M.A."/>
            <person name="Chaal B.K."/>
            <person name="Chiovitti A."/>
            <person name="Davis A.K."/>
            <person name="Demarest M.S."/>
            <person name="Detter J.C."/>
            <person name="Glavina T."/>
            <person name="Goodstein D."/>
            <person name="Hadi M.Z."/>
            <person name="Hellsten U."/>
            <person name="Hildebrand M."/>
            <person name="Jenkins B.D."/>
            <person name="Jurka J."/>
            <person name="Kapitonov V.V."/>
            <person name="Kroger N."/>
            <person name="Lau W.W."/>
            <person name="Lane T.W."/>
            <person name="Larimer F.W."/>
            <person name="Lippmeier J.C."/>
            <person name="Lucas S."/>
            <person name="Medina M."/>
            <person name="Montsant A."/>
            <person name="Obornik M."/>
            <person name="Parker M.S."/>
            <person name="Palenik B."/>
            <person name="Pazour G.J."/>
            <person name="Richardson P.M."/>
            <person name="Rynearson T.A."/>
            <person name="Saito M.A."/>
            <person name="Schwartz D.C."/>
            <person name="Thamatrakoln K."/>
            <person name="Valentin K."/>
            <person name="Vardi A."/>
            <person name="Wilkerson F.P."/>
            <person name="Rokhsar D.S."/>
        </authorList>
    </citation>
    <scope>NUCLEOTIDE SEQUENCE [LARGE SCALE GENOMIC DNA]</scope>
    <source>
        <strain evidence="2 3">CCMP1335</strain>
    </source>
</reference>
<dbReference type="eggNOG" id="ENOG502QPP2">
    <property type="taxonomic scope" value="Eukaryota"/>
</dbReference>
<dbReference type="HOGENOM" id="CLU_106506_0_0_1"/>
<dbReference type="Pfam" id="PF13301">
    <property type="entry name" value="DUF4079"/>
    <property type="match status" value="1"/>
</dbReference>
<feature type="transmembrane region" description="Helical" evidence="1">
    <location>
        <begin position="117"/>
        <end position="139"/>
    </location>
</feature>
<dbReference type="Proteomes" id="UP000001449">
    <property type="component" value="Chromosome 17"/>
</dbReference>
<name>B8CDZ8_THAPS</name>